<dbReference type="InterPro" id="IPR022637">
    <property type="entry name" value="DNA_polIII_beta_cen"/>
</dbReference>
<organism evidence="15 16">
    <name type="scientific">Fibrella aquatilis</name>
    <dbReference type="NCBI Taxonomy" id="2817059"/>
    <lineage>
        <taxon>Bacteria</taxon>
        <taxon>Pseudomonadati</taxon>
        <taxon>Bacteroidota</taxon>
        <taxon>Cytophagia</taxon>
        <taxon>Cytophagales</taxon>
        <taxon>Spirosomataceae</taxon>
        <taxon>Fibrella</taxon>
    </lineage>
</organism>
<keyword evidence="9" id="KW-0238">DNA-binding</keyword>
<dbReference type="AlphaFoldDB" id="A0A939G4K9"/>
<comment type="function">
    <text evidence="10">Confers DNA tethering and processivity to DNA polymerases and other proteins. Acts as a clamp, forming a ring around DNA (a reaction catalyzed by the clamp-loading complex) which diffuses in an ATP-independent manner freely and bidirectionally along dsDNA. Initially characterized for its ability to contact the catalytic subunit of DNA polymerase III (Pol III), a complex, multichain enzyme responsible for most of the replicative synthesis in bacteria; Pol III exhibits 3'-5' exonuclease proofreading activity. The beta chain is required for initiation of replication as well as for processivity of DNA replication.</text>
</comment>
<dbReference type="Proteomes" id="UP000664795">
    <property type="component" value="Unassembled WGS sequence"/>
</dbReference>
<feature type="signal peptide" evidence="11">
    <location>
        <begin position="1"/>
        <end position="22"/>
    </location>
</feature>
<comment type="subunit">
    <text evidence="10">Forms a ring-shaped head-to-tail homodimer around DNA.</text>
</comment>
<dbReference type="SUPFAM" id="SSF55979">
    <property type="entry name" value="DNA clamp"/>
    <property type="match status" value="3"/>
</dbReference>
<dbReference type="PANTHER" id="PTHR30478:SF0">
    <property type="entry name" value="BETA SLIDING CLAMP"/>
    <property type="match status" value="1"/>
</dbReference>
<keyword evidence="16" id="KW-1185">Reference proteome</keyword>
<evidence type="ECO:0000256" key="4">
    <source>
        <dbReference type="ARBA" id="ARBA00022490"/>
    </source>
</evidence>
<dbReference type="InterPro" id="IPR022635">
    <property type="entry name" value="DNA_polIII_beta_C"/>
</dbReference>
<evidence type="ECO:0000256" key="10">
    <source>
        <dbReference type="PIRNR" id="PIRNR000804"/>
    </source>
</evidence>
<evidence type="ECO:0000259" key="14">
    <source>
        <dbReference type="Pfam" id="PF02768"/>
    </source>
</evidence>
<gene>
    <name evidence="15" type="primary">dnaN</name>
    <name evidence="15" type="ORF">J2I48_14715</name>
</gene>
<dbReference type="GO" id="GO:0006271">
    <property type="term" value="P:DNA strand elongation involved in DNA replication"/>
    <property type="evidence" value="ECO:0007669"/>
    <property type="project" value="TreeGrafter"/>
</dbReference>
<dbReference type="Gene3D" id="3.10.150.10">
    <property type="entry name" value="DNA Polymerase III, subunit A, domain 2"/>
    <property type="match status" value="1"/>
</dbReference>
<dbReference type="RefSeq" id="WP_207336229.1">
    <property type="nucleotide sequence ID" value="NZ_JAFMYU010000011.1"/>
</dbReference>
<evidence type="ECO:0000256" key="6">
    <source>
        <dbReference type="ARBA" id="ARBA00022695"/>
    </source>
</evidence>
<evidence type="ECO:0000256" key="1">
    <source>
        <dbReference type="ARBA" id="ARBA00004496"/>
    </source>
</evidence>
<keyword evidence="5 10" id="KW-0808">Transferase</keyword>
<dbReference type="NCBIfam" id="TIGR00663">
    <property type="entry name" value="dnan"/>
    <property type="match status" value="1"/>
</dbReference>
<comment type="subcellular location">
    <subcellularLocation>
        <location evidence="1 10">Cytoplasm</location>
    </subcellularLocation>
</comment>
<reference evidence="15 16" key="1">
    <citation type="submission" date="2021-03" db="EMBL/GenBank/DDBJ databases">
        <title>Fibrella sp. HMF5036 genome sequencing and assembly.</title>
        <authorList>
            <person name="Kang H."/>
            <person name="Kim H."/>
            <person name="Bae S."/>
            <person name="Joh K."/>
        </authorList>
    </citation>
    <scope>NUCLEOTIDE SEQUENCE [LARGE SCALE GENOMIC DNA]</scope>
    <source>
        <strain evidence="15 16">HMF5036</strain>
    </source>
</reference>
<feature type="domain" description="DNA polymerase III beta sliding clamp N-terminal" evidence="12">
    <location>
        <begin position="1"/>
        <end position="130"/>
    </location>
</feature>
<dbReference type="GO" id="GO:0003887">
    <property type="term" value="F:DNA-directed DNA polymerase activity"/>
    <property type="evidence" value="ECO:0007669"/>
    <property type="project" value="UniProtKB-UniRule"/>
</dbReference>
<dbReference type="InterPro" id="IPR022634">
    <property type="entry name" value="DNA_polIII_beta_N"/>
</dbReference>
<sequence>MKFLVSSSVLLKNLLTINGVVATNPIVPILENFLLRIDAAADHSGDSAAGMLTVTASDLQTTMTTQIPVDASEGGSIAIPAKLLLDTLRSLPDQPITININTETFGTEILTDNGRYKISGENPIDFPKIPSVNKNLSVELSSDGLLSAINNTVFATSTDDLRPAMTGVYLQLSADAAGAGTATFVATDGHRLIRYRRNNISTSTTPAAERSLIIPRKALSLLKAALPEGVPVQVDLSQANASFTFGAGGAPSTQLICRLIDERFPDYENAIPANNTNVMTIGRADLLNSLKRIMIYANRTTHQIRLSLKGKNGPSPTLTISAEDLDYANEANEKLMCDYDGDDMEIGFNAKLMAEMLSNLSAKMISLEMSAPNRAGLIIPADKEEDEEILMLVMPVMLNTYA</sequence>
<feature type="chain" id="PRO_5037529476" description="Beta sliding clamp" evidence="11">
    <location>
        <begin position="23"/>
        <end position="402"/>
    </location>
</feature>
<feature type="domain" description="DNA polymerase III beta sliding clamp C-terminal" evidence="14">
    <location>
        <begin position="270"/>
        <end position="395"/>
    </location>
</feature>
<evidence type="ECO:0000256" key="7">
    <source>
        <dbReference type="ARBA" id="ARBA00022705"/>
    </source>
</evidence>
<keyword evidence="8 10" id="KW-0239">DNA-directed DNA polymerase</keyword>
<evidence type="ECO:0000313" key="15">
    <source>
        <dbReference type="EMBL" id="MBO0932262.1"/>
    </source>
</evidence>
<dbReference type="Pfam" id="PF02767">
    <property type="entry name" value="DNA_pol3_beta_2"/>
    <property type="match status" value="1"/>
</dbReference>
<dbReference type="InterPro" id="IPR046938">
    <property type="entry name" value="DNA_clamp_sf"/>
</dbReference>
<evidence type="ECO:0000259" key="12">
    <source>
        <dbReference type="Pfam" id="PF00712"/>
    </source>
</evidence>
<evidence type="ECO:0000256" key="11">
    <source>
        <dbReference type="SAM" id="SignalP"/>
    </source>
</evidence>
<dbReference type="Pfam" id="PF02768">
    <property type="entry name" value="DNA_pol3_beta_3"/>
    <property type="match status" value="1"/>
</dbReference>
<feature type="domain" description="DNA polymerase III beta sliding clamp central" evidence="13">
    <location>
        <begin position="140"/>
        <end position="266"/>
    </location>
</feature>
<dbReference type="PIRSF" id="PIRSF000804">
    <property type="entry name" value="DNA_pol_III_b"/>
    <property type="match status" value="1"/>
</dbReference>
<evidence type="ECO:0000313" key="16">
    <source>
        <dbReference type="Proteomes" id="UP000664795"/>
    </source>
</evidence>
<comment type="caution">
    <text evidence="15">The sequence shown here is derived from an EMBL/GenBank/DDBJ whole genome shotgun (WGS) entry which is preliminary data.</text>
</comment>
<keyword evidence="11" id="KW-0732">Signal</keyword>
<dbReference type="InterPro" id="IPR001001">
    <property type="entry name" value="DNA_polIII_beta"/>
</dbReference>
<accession>A0A939G4K9</accession>
<evidence type="ECO:0000256" key="8">
    <source>
        <dbReference type="ARBA" id="ARBA00022932"/>
    </source>
</evidence>
<name>A0A939G4K9_9BACT</name>
<dbReference type="SMART" id="SM00480">
    <property type="entry name" value="POL3Bc"/>
    <property type="match status" value="1"/>
</dbReference>
<dbReference type="GO" id="GO:0003677">
    <property type="term" value="F:DNA binding"/>
    <property type="evidence" value="ECO:0007669"/>
    <property type="project" value="UniProtKB-UniRule"/>
</dbReference>
<dbReference type="Pfam" id="PF00712">
    <property type="entry name" value="DNA_pol3_beta"/>
    <property type="match status" value="1"/>
</dbReference>
<dbReference type="Gene3D" id="3.70.10.10">
    <property type="match status" value="1"/>
</dbReference>
<keyword evidence="7 10" id="KW-0235">DNA replication</keyword>
<evidence type="ECO:0000256" key="5">
    <source>
        <dbReference type="ARBA" id="ARBA00022679"/>
    </source>
</evidence>
<protein>
    <recommendedName>
        <fullName evidence="3 10">Beta sliding clamp</fullName>
    </recommendedName>
</protein>
<evidence type="ECO:0000259" key="13">
    <source>
        <dbReference type="Pfam" id="PF02767"/>
    </source>
</evidence>
<comment type="similarity">
    <text evidence="2 10">Belongs to the beta sliding clamp family.</text>
</comment>
<dbReference type="GO" id="GO:0008408">
    <property type="term" value="F:3'-5' exonuclease activity"/>
    <property type="evidence" value="ECO:0007669"/>
    <property type="project" value="InterPro"/>
</dbReference>
<dbReference type="PANTHER" id="PTHR30478">
    <property type="entry name" value="DNA POLYMERASE III SUBUNIT BETA"/>
    <property type="match status" value="1"/>
</dbReference>
<dbReference type="GO" id="GO:0009360">
    <property type="term" value="C:DNA polymerase III complex"/>
    <property type="evidence" value="ECO:0007669"/>
    <property type="project" value="InterPro"/>
</dbReference>
<dbReference type="CDD" id="cd00140">
    <property type="entry name" value="beta_clamp"/>
    <property type="match status" value="1"/>
</dbReference>
<keyword evidence="6 10" id="KW-0548">Nucleotidyltransferase</keyword>
<proteinExistence type="inferred from homology"/>
<dbReference type="GO" id="GO:0005737">
    <property type="term" value="C:cytoplasm"/>
    <property type="evidence" value="ECO:0007669"/>
    <property type="project" value="UniProtKB-SubCell"/>
</dbReference>
<keyword evidence="4 10" id="KW-0963">Cytoplasm</keyword>
<dbReference type="EMBL" id="JAFMYU010000011">
    <property type="protein sequence ID" value="MBO0932262.1"/>
    <property type="molecule type" value="Genomic_DNA"/>
</dbReference>
<evidence type="ECO:0000256" key="9">
    <source>
        <dbReference type="ARBA" id="ARBA00023125"/>
    </source>
</evidence>
<evidence type="ECO:0000256" key="2">
    <source>
        <dbReference type="ARBA" id="ARBA00010752"/>
    </source>
</evidence>
<evidence type="ECO:0000256" key="3">
    <source>
        <dbReference type="ARBA" id="ARBA00021035"/>
    </source>
</evidence>